<reference evidence="2 3" key="1">
    <citation type="submission" date="2024-04" db="EMBL/GenBank/DDBJ databases">
        <authorList>
            <person name="Fracassetti M."/>
        </authorList>
    </citation>
    <scope>NUCLEOTIDE SEQUENCE [LARGE SCALE GENOMIC DNA]</scope>
</reference>
<dbReference type="Proteomes" id="UP001497516">
    <property type="component" value="Chromosome 9"/>
</dbReference>
<keyword evidence="3" id="KW-1185">Reference proteome</keyword>
<feature type="compositionally biased region" description="Polar residues" evidence="1">
    <location>
        <begin position="53"/>
        <end position="65"/>
    </location>
</feature>
<feature type="compositionally biased region" description="Low complexity" evidence="1">
    <location>
        <begin position="15"/>
        <end position="37"/>
    </location>
</feature>
<protein>
    <submittedName>
        <fullName evidence="2">Uncharacterized protein</fullName>
    </submittedName>
</protein>
<organism evidence="2 3">
    <name type="scientific">Linum trigynum</name>
    <dbReference type="NCBI Taxonomy" id="586398"/>
    <lineage>
        <taxon>Eukaryota</taxon>
        <taxon>Viridiplantae</taxon>
        <taxon>Streptophyta</taxon>
        <taxon>Embryophyta</taxon>
        <taxon>Tracheophyta</taxon>
        <taxon>Spermatophyta</taxon>
        <taxon>Magnoliopsida</taxon>
        <taxon>eudicotyledons</taxon>
        <taxon>Gunneridae</taxon>
        <taxon>Pentapetalae</taxon>
        <taxon>rosids</taxon>
        <taxon>fabids</taxon>
        <taxon>Malpighiales</taxon>
        <taxon>Linaceae</taxon>
        <taxon>Linum</taxon>
    </lineage>
</organism>
<dbReference type="AlphaFoldDB" id="A0AAV2GPM2"/>
<feature type="region of interest" description="Disordered" evidence="1">
    <location>
        <begin position="1"/>
        <end position="91"/>
    </location>
</feature>
<name>A0AAV2GPM2_9ROSI</name>
<dbReference type="EMBL" id="OZ034822">
    <property type="protein sequence ID" value="CAL1412721.1"/>
    <property type="molecule type" value="Genomic_DNA"/>
</dbReference>
<sequence>MPLMDPDQPGPMPSPAASESPTTPIELGPGSSSPLSPEMGFSPTGPDEVVSPLVNTGPTSTSSQIDPHGEPTPAGEPPRRSNRERSRPKYLSDYDTTVHAADSVRYPLSAHVSYARTTPTYRVFLAAVTQHDEPKSFHEAIQHPQWREAMIREIKAVNRLILV</sequence>
<feature type="compositionally biased region" description="Basic and acidic residues" evidence="1">
    <location>
        <begin position="77"/>
        <end position="91"/>
    </location>
</feature>
<proteinExistence type="predicted"/>
<accession>A0AAV2GPM2</accession>
<evidence type="ECO:0000313" key="2">
    <source>
        <dbReference type="EMBL" id="CAL1412721.1"/>
    </source>
</evidence>
<gene>
    <name evidence="2" type="ORF">LTRI10_LOCUS51995</name>
</gene>
<evidence type="ECO:0000256" key="1">
    <source>
        <dbReference type="SAM" id="MobiDB-lite"/>
    </source>
</evidence>
<evidence type="ECO:0000313" key="3">
    <source>
        <dbReference type="Proteomes" id="UP001497516"/>
    </source>
</evidence>